<name>A0ABT1WDV1_9BURK</name>
<dbReference type="SUPFAM" id="SSF48431">
    <property type="entry name" value="Lipovitellin-phosvitin complex, superhelical domain"/>
    <property type="match status" value="1"/>
</dbReference>
<reference evidence="1 2" key="1">
    <citation type="submission" date="2022-07" db="EMBL/GenBank/DDBJ databases">
        <authorList>
            <person name="Xamxidin M."/>
            <person name="Wu M."/>
        </authorList>
    </citation>
    <scope>NUCLEOTIDE SEQUENCE [LARGE SCALE GENOMIC DNA]</scope>
    <source>
        <strain evidence="1 2">NBRC 111650</strain>
    </source>
</reference>
<protein>
    <submittedName>
        <fullName evidence="1">Uncharacterized protein</fullName>
    </submittedName>
</protein>
<dbReference type="RefSeq" id="WP_256763390.1">
    <property type="nucleotide sequence ID" value="NZ_JANIGO010000001.1"/>
</dbReference>
<organism evidence="1 2">
    <name type="scientific">Limnobacter humi</name>
    <dbReference type="NCBI Taxonomy" id="1778671"/>
    <lineage>
        <taxon>Bacteria</taxon>
        <taxon>Pseudomonadati</taxon>
        <taxon>Pseudomonadota</taxon>
        <taxon>Betaproteobacteria</taxon>
        <taxon>Burkholderiales</taxon>
        <taxon>Burkholderiaceae</taxon>
        <taxon>Limnobacter</taxon>
    </lineage>
</organism>
<evidence type="ECO:0000313" key="2">
    <source>
        <dbReference type="Proteomes" id="UP001204142"/>
    </source>
</evidence>
<evidence type="ECO:0000313" key="1">
    <source>
        <dbReference type="EMBL" id="MCQ8895690.1"/>
    </source>
</evidence>
<accession>A0ABT1WDV1</accession>
<sequence length="214" mass="23815">MSKSNKLSSAVVESLKTESAIEIAKEYAEIGLDSVLSDGLLKDIPVVGTLLALGNMGVSFSDRLLVKKLLKFLSDFQTVSSEERTEMVYRLESDSSYGRKVGEHIIELLDRLESHLKPRMAAFVFKAYSASRIDGDMLHRLNHAIETIPLFEVQNVRKFNDASEKEQLKFDPTSLQTFVNAGLAHVLSGFGALVYQPNNVCAMFLALDLDRIDN</sequence>
<keyword evidence="2" id="KW-1185">Reference proteome</keyword>
<dbReference type="EMBL" id="JANIGO010000001">
    <property type="protein sequence ID" value="MCQ8895690.1"/>
    <property type="molecule type" value="Genomic_DNA"/>
</dbReference>
<comment type="caution">
    <text evidence="1">The sequence shown here is derived from an EMBL/GenBank/DDBJ whole genome shotgun (WGS) entry which is preliminary data.</text>
</comment>
<dbReference type="InterPro" id="IPR011030">
    <property type="entry name" value="Lipovitellin_superhlx_dom"/>
</dbReference>
<proteinExistence type="predicted"/>
<dbReference type="Proteomes" id="UP001204142">
    <property type="component" value="Unassembled WGS sequence"/>
</dbReference>
<gene>
    <name evidence="1" type="ORF">NQT62_04435</name>
</gene>